<evidence type="ECO:0008006" key="9">
    <source>
        <dbReference type="Google" id="ProtNLM"/>
    </source>
</evidence>
<proteinExistence type="predicted"/>
<keyword evidence="2 6" id="KW-0812">Transmembrane</keyword>
<evidence type="ECO:0000313" key="7">
    <source>
        <dbReference type="EMBL" id="EON66136.1"/>
    </source>
</evidence>
<dbReference type="Proteomes" id="UP000016924">
    <property type="component" value="Unassembled WGS sequence"/>
</dbReference>
<protein>
    <recommendedName>
        <fullName evidence="9">DUF2418 domain-containing protein</fullName>
    </recommendedName>
</protein>
<name>R7YWW9_CONA1</name>
<evidence type="ECO:0000256" key="5">
    <source>
        <dbReference type="SAM" id="MobiDB-lite"/>
    </source>
</evidence>
<organism evidence="7 8">
    <name type="scientific">Coniosporium apollinis (strain CBS 100218)</name>
    <name type="common">Rock-inhabiting black yeast</name>
    <dbReference type="NCBI Taxonomy" id="1168221"/>
    <lineage>
        <taxon>Eukaryota</taxon>
        <taxon>Fungi</taxon>
        <taxon>Dikarya</taxon>
        <taxon>Ascomycota</taxon>
        <taxon>Pezizomycotina</taxon>
        <taxon>Dothideomycetes</taxon>
        <taxon>Dothideomycetes incertae sedis</taxon>
        <taxon>Coniosporium</taxon>
    </lineage>
</organism>
<evidence type="ECO:0000256" key="2">
    <source>
        <dbReference type="ARBA" id="ARBA00022692"/>
    </source>
</evidence>
<evidence type="ECO:0000256" key="1">
    <source>
        <dbReference type="ARBA" id="ARBA00004127"/>
    </source>
</evidence>
<dbReference type="GO" id="GO:0043007">
    <property type="term" value="P:maintenance of rDNA"/>
    <property type="evidence" value="ECO:0007669"/>
    <property type="project" value="TreeGrafter"/>
</dbReference>
<evidence type="ECO:0000256" key="4">
    <source>
        <dbReference type="ARBA" id="ARBA00023136"/>
    </source>
</evidence>
<comment type="subcellular location">
    <subcellularLocation>
        <location evidence="1">Endomembrane system</location>
        <topology evidence="1">Multi-pass membrane protein</topology>
    </subcellularLocation>
</comment>
<dbReference type="EMBL" id="JH767578">
    <property type="protein sequence ID" value="EON66136.1"/>
    <property type="molecule type" value="Genomic_DNA"/>
</dbReference>
<dbReference type="GO" id="GO:0007096">
    <property type="term" value="P:regulation of exit from mitosis"/>
    <property type="evidence" value="ECO:0007669"/>
    <property type="project" value="TreeGrafter"/>
</dbReference>
<dbReference type="PANTHER" id="PTHR28293:SF1">
    <property type="entry name" value="NUCLEAR RIM PROTEIN 1"/>
    <property type="match status" value="1"/>
</dbReference>
<feature type="region of interest" description="Disordered" evidence="5">
    <location>
        <begin position="313"/>
        <end position="449"/>
    </location>
</feature>
<gene>
    <name evidence="7" type="ORF">W97_05379</name>
</gene>
<dbReference type="InterPro" id="IPR018819">
    <property type="entry name" value="Nur1/Mug154"/>
</dbReference>
<keyword evidence="8" id="KW-1185">Reference proteome</keyword>
<feature type="compositionally biased region" description="Basic and acidic residues" evidence="5">
    <location>
        <begin position="440"/>
        <end position="449"/>
    </location>
</feature>
<dbReference type="eggNOG" id="ENOG502S81A">
    <property type="taxonomic scope" value="Eukaryota"/>
</dbReference>
<dbReference type="OrthoDB" id="3363151at2759"/>
<dbReference type="HOGENOM" id="CLU_044030_1_0_1"/>
<dbReference type="AlphaFoldDB" id="R7YWW9"/>
<feature type="transmembrane region" description="Helical" evidence="6">
    <location>
        <begin position="180"/>
        <end position="199"/>
    </location>
</feature>
<evidence type="ECO:0000313" key="8">
    <source>
        <dbReference type="Proteomes" id="UP000016924"/>
    </source>
</evidence>
<dbReference type="GO" id="GO:0012505">
    <property type="term" value="C:endomembrane system"/>
    <property type="evidence" value="ECO:0007669"/>
    <property type="project" value="UniProtKB-SubCell"/>
</dbReference>
<keyword evidence="3 6" id="KW-1133">Transmembrane helix</keyword>
<dbReference type="GeneID" id="19902690"/>
<dbReference type="STRING" id="1168221.R7YWW9"/>
<sequence length="449" mass="49746">MPRLVRRAPLSERIKSYLNPWDFLLWLSEEVNDEWEERLKEWSVVMGVAMNFVFMVARANGGRAASYAGDDVFGDYEGRRGSGWLSWFATCLVWILSGFSVLNAVYTFYRRRHYRLFETSIDVPPTTPSAHRVRVDSSPLSSSPLRFLSNIITSSSAEARAHPDETRDVWELAVWDPTPICLRLFCLFSPGHVLVYFLFLPFAPLDPRPSVTVVKTIILATLLSVQLSMLHTSFSQQTKDTAIISKEVLHEYDTKFVHPMLNRPVRDVGTQSAESGAQTTEVDTYTPTTIVNRGFRINPNPAYASQYDPDGALQEQRQHRLPRMASTPSFKTPATVNGFADPASSPATQPRTAIRQPQFRPAAQSTNHVSSGPGDGGSLGVYSHANSPLRKSASTNLLRADGGGGDGIKKREGSPLKRMSTPGGGDGGLNRRFAQLRGEGAPRRESGRF</sequence>
<feature type="compositionally biased region" description="Polar residues" evidence="5">
    <location>
        <begin position="326"/>
        <end position="335"/>
    </location>
</feature>
<evidence type="ECO:0000256" key="3">
    <source>
        <dbReference type="ARBA" id="ARBA00022989"/>
    </source>
</evidence>
<dbReference type="OMA" id="WEVAVWD"/>
<dbReference type="PANTHER" id="PTHR28293">
    <property type="entry name" value="NUCLEAR RIM PROTEIN 1"/>
    <property type="match status" value="1"/>
</dbReference>
<feature type="transmembrane region" description="Helical" evidence="6">
    <location>
        <begin position="211"/>
        <end position="230"/>
    </location>
</feature>
<dbReference type="RefSeq" id="XP_007781453.1">
    <property type="nucleotide sequence ID" value="XM_007783263.1"/>
</dbReference>
<feature type="transmembrane region" description="Helical" evidence="6">
    <location>
        <begin position="42"/>
        <end position="59"/>
    </location>
</feature>
<keyword evidence="4 6" id="KW-0472">Membrane</keyword>
<dbReference type="Pfam" id="PF10332">
    <property type="entry name" value="DUF2418"/>
    <property type="match status" value="1"/>
</dbReference>
<evidence type="ECO:0000256" key="6">
    <source>
        <dbReference type="SAM" id="Phobius"/>
    </source>
</evidence>
<accession>R7YWW9</accession>
<reference evidence="8" key="1">
    <citation type="submission" date="2012-06" db="EMBL/GenBank/DDBJ databases">
        <title>The genome sequence of Coniosporium apollinis CBS 100218.</title>
        <authorList>
            <consortium name="The Broad Institute Genome Sequencing Platform"/>
            <person name="Cuomo C."/>
            <person name="Gorbushina A."/>
            <person name="Noack S."/>
            <person name="Walker B."/>
            <person name="Young S.K."/>
            <person name="Zeng Q."/>
            <person name="Gargeya S."/>
            <person name="Fitzgerald M."/>
            <person name="Haas B."/>
            <person name="Abouelleil A."/>
            <person name="Alvarado L."/>
            <person name="Arachchi H.M."/>
            <person name="Berlin A.M."/>
            <person name="Chapman S.B."/>
            <person name="Goldberg J."/>
            <person name="Griggs A."/>
            <person name="Gujja S."/>
            <person name="Hansen M."/>
            <person name="Howarth C."/>
            <person name="Imamovic A."/>
            <person name="Larimer J."/>
            <person name="McCowan C."/>
            <person name="Montmayeur A."/>
            <person name="Murphy C."/>
            <person name="Neiman D."/>
            <person name="Pearson M."/>
            <person name="Priest M."/>
            <person name="Roberts A."/>
            <person name="Saif S."/>
            <person name="Shea T."/>
            <person name="Sisk P."/>
            <person name="Sykes S."/>
            <person name="Wortman J."/>
            <person name="Nusbaum C."/>
            <person name="Birren B."/>
        </authorList>
    </citation>
    <scope>NUCLEOTIDE SEQUENCE [LARGE SCALE GENOMIC DNA]</scope>
    <source>
        <strain evidence="8">CBS 100218</strain>
    </source>
</reference>
<feature type="transmembrane region" description="Helical" evidence="6">
    <location>
        <begin position="84"/>
        <end position="109"/>
    </location>
</feature>